<evidence type="ECO:0000256" key="2">
    <source>
        <dbReference type="SAM" id="SignalP"/>
    </source>
</evidence>
<feature type="chain" id="PRO_5005508383" description="Rubredoxin-like domain-containing protein" evidence="2">
    <location>
        <begin position="27"/>
        <end position="920"/>
    </location>
</feature>
<evidence type="ECO:0000313" key="3">
    <source>
        <dbReference type="EMBL" id="CUC09515.1"/>
    </source>
</evidence>
<feature type="region of interest" description="Disordered" evidence="1">
    <location>
        <begin position="900"/>
        <end position="920"/>
    </location>
</feature>
<name>A0A0K6S7F2_9ALVE</name>
<feature type="region of interest" description="Disordered" evidence="1">
    <location>
        <begin position="844"/>
        <end position="885"/>
    </location>
</feature>
<sequence>MAHAFQFWRVVPCVLFASLFVGLPVAFTPPCLPGGRVSSSCLHSRLTPPRSHVLPPASPLFSRGGGKARVRVLPCLSSVSLNIPKETPIYKSNAKQLESGLMAASIFFWRGKTKEVAKELTKSEKFRLQLQKLVGAVGSRAGKVISPETAETVFAIVVFSAFVLYATGLYPVFAEEETRPGSEDVEQAEDDILASFVSSQLVQTVERLNSGDEDADVVDRYQKAVDAGQVVITGDEEEVENEKSRTAFQFLLQTARRTTFTVETEEAAEKFLFESLQLEEEQIAAEAEKASQILLSLGDEEALGRLWQIVDPLLSEEALRRKVFDPFVMELVEKSTIGFSLPVAKRDDQFKKLVGAVEHLFMCVIGRKMLNNVPGLLKRSNKILSKAELKEYRDYIERSRSSMRLNGTEILNSRDAEEARQLAEEMEISDEELERLFVSVAESFNSKSLKVSEKPFVMQEKICLDEDEEEGSAEAAAATINMKWIALMQQSGVVAYLDSLNQVVSDIDKKLANQEGESEFDKYYRLEYPEWDSHLDLLLGPFKAPLKLTSEANTDQATKSAYDAIRQTRLERKEDIDDMPPVELAERSSQYARKEFPAGRSYLYGLQEPDADDAEAGIREAADRAGENLEREFLSKEGVEVKDKSELDGLMRMNEDLIPVVEYDPVKKKSIITRPSAAFETEEGREWSKKSAVKLESKLSRQARDWRLRQLQIYAWKLLDTDKRTQILLQMSRARERARTMNAADALEEFIRGKQSEINMGYYLDFVDMEKVKQRMQERELQEAEEKARETPEAAERGAYWECSECNRFRIFVARGREKKFLGPDFKCTTCGAPRHKLKKVIVEMKDPDEVDEDEEEEEDEEDDEWEQEIMREEAEAQIPELEGEEEDCFQFGKHRLLGASRDRDRDRPSKGVVGRTPVR</sequence>
<organism evidence="3">
    <name type="scientific">Chromera velia CCMP2878</name>
    <dbReference type="NCBI Taxonomy" id="1169474"/>
    <lineage>
        <taxon>Eukaryota</taxon>
        <taxon>Sar</taxon>
        <taxon>Alveolata</taxon>
        <taxon>Colpodellida</taxon>
        <taxon>Chromeraceae</taxon>
        <taxon>Chromera</taxon>
    </lineage>
</organism>
<accession>A0A0K6S7F2</accession>
<dbReference type="AlphaFoldDB" id="A0A0K6S7F2"/>
<proteinExistence type="predicted"/>
<feature type="signal peptide" evidence="2">
    <location>
        <begin position="1"/>
        <end position="26"/>
    </location>
</feature>
<evidence type="ECO:0008006" key="4">
    <source>
        <dbReference type="Google" id="ProtNLM"/>
    </source>
</evidence>
<reference evidence="3" key="1">
    <citation type="submission" date="2014-11" db="EMBL/GenBank/DDBJ databases">
        <title>Molecular phylogeny of cliff fern family Woodsiaceae with morphological implications.</title>
        <authorList>
            <person name="Shao Y.-Z."/>
            <person name="Wei R."/>
            <person name="Zhang X.-C."/>
        </authorList>
    </citation>
    <scope>NUCLEOTIDE SEQUENCE</scope>
</reference>
<feature type="compositionally biased region" description="Acidic residues" evidence="1">
    <location>
        <begin position="849"/>
        <end position="868"/>
    </location>
</feature>
<protein>
    <recommendedName>
        <fullName evidence="4">Rubredoxin-like domain-containing protein</fullName>
    </recommendedName>
</protein>
<feature type="compositionally biased region" description="Basic and acidic residues" evidence="1">
    <location>
        <begin position="901"/>
        <end position="910"/>
    </location>
</feature>
<evidence type="ECO:0000256" key="1">
    <source>
        <dbReference type="SAM" id="MobiDB-lite"/>
    </source>
</evidence>
<gene>
    <name evidence="3" type="ORF">Cvel_601.t1.CR1</name>
</gene>
<dbReference type="VEuPathDB" id="CryptoDB:Cvel_601"/>
<keyword evidence="2" id="KW-0732">Signal</keyword>
<dbReference type="EMBL" id="CDMZ01000993">
    <property type="protein sequence ID" value="CUC09515.1"/>
    <property type="molecule type" value="Genomic_DNA"/>
</dbReference>